<gene>
    <name evidence="4" type="ORF">D8674_013778</name>
</gene>
<keyword evidence="5" id="KW-1185">Reference proteome</keyword>
<feature type="domain" description="RPW8" evidence="3">
    <location>
        <begin position="1"/>
        <end position="147"/>
    </location>
</feature>
<organism evidence="4 5">
    <name type="scientific">Pyrus ussuriensis x Pyrus communis</name>
    <dbReference type="NCBI Taxonomy" id="2448454"/>
    <lineage>
        <taxon>Eukaryota</taxon>
        <taxon>Viridiplantae</taxon>
        <taxon>Streptophyta</taxon>
        <taxon>Embryophyta</taxon>
        <taxon>Tracheophyta</taxon>
        <taxon>Spermatophyta</taxon>
        <taxon>Magnoliopsida</taxon>
        <taxon>eudicotyledons</taxon>
        <taxon>Gunneridae</taxon>
        <taxon>Pentapetalae</taxon>
        <taxon>rosids</taxon>
        <taxon>fabids</taxon>
        <taxon>Rosales</taxon>
        <taxon>Rosaceae</taxon>
        <taxon>Amygdaloideae</taxon>
        <taxon>Maleae</taxon>
        <taxon>Pyrus</taxon>
    </lineage>
</organism>
<comment type="caution">
    <text evidence="4">The sequence shown here is derived from an EMBL/GenBank/DDBJ whole genome shotgun (WGS) entry which is preliminary data.</text>
</comment>
<keyword evidence="1" id="KW-0175">Coiled coil</keyword>
<protein>
    <recommendedName>
        <fullName evidence="3">RPW8 domain-containing protein</fullName>
    </recommendedName>
</protein>
<reference evidence="4 5" key="1">
    <citation type="submission" date="2019-09" db="EMBL/GenBank/DDBJ databases">
        <authorList>
            <person name="Ou C."/>
        </authorList>
    </citation>
    <scope>NUCLEOTIDE SEQUENCE [LARGE SCALE GENOMIC DNA]</scope>
    <source>
        <strain evidence="4">S2</strain>
        <tissue evidence="4">Leaf</tissue>
    </source>
</reference>
<evidence type="ECO:0000313" key="5">
    <source>
        <dbReference type="Proteomes" id="UP000327157"/>
    </source>
</evidence>
<feature type="compositionally biased region" description="Polar residues" evidence="2">
    <location>
        <begin position="164"/>
        <end position="182"/>
    </location>
</feature>
<accession>A0A5N5GQR0</accession>
<reference evidence="5" key="2">
    <citation type="submission" date="2019-10" db="EMBL/GenBank/DDBJ databases">
        <title>A de novo genome assembly of a pear dwarfing rootstock.</title>
        <authorList>
            <person name="Wang F."/>
            <person name="Wang J."/>
            <person name="Li S."/>
            <person name="Zhang Y."/>
            <person name="Fang M."/>
            <person name="Ma L."/>
            <person name="Zhao Y."/>
            <person name="Jiang S."/>
        </authorList>
    </citation>
    <scope>NUCLEOTIDE SEQUENCE [LARGE SCALE GENOMIC DNA]</scope>
</reference>
<dbReference type="InterPro" id="IPR008808">
    <property type="entry name" value="Powdery_mildew-R_dom"/>
</dbReference>
<dbReference type="EMBL" id="SMOL01000401">
    <property type="protein sequence ID" value="KAB2617909.1"/>
    <property type="molecule type" value="Genomic_DNA"/>
</dbReference>
<sequence length="367" mass="41579">MALEFIGGTLFTLLYDGVKQAMSKSSTFKSLLEDLKSTLDSLVPRDIQQIEEHNVELGLPNDEIESLKMQMEEGVKLVVKLSNFRMWNYCCLYDYTDQIVELDRALKGLLQKLKMHEARDVKEVLSLSRQNRNKLDEVNRRLLDIQKLLQQRAGEGGNGLENLVSGSSTETAPREQTQWNSGEQVTSFDGGASLEAVFLALFDAVVEARDKTVMFKPLLENLIATLESVKPLIEEITKHNKVLDRAEEQLKDFRIQMENGVELISKCSKDHLWASCKQYKYTDKLLRLDESLQILLNILKVKIARDVKQTFASVQHVEAVIKQIEESGVLQGQIQIRGTVGLDMLNVQGTRDLKESLLSVRNKKAVA</sequence>
<dbReference type="PROSITE" id="PS51153">
    <property type="entry name" value="RPW8"/>
    <property type="match status" value="2"/>
</dbReference>
<feature type="domain" description="RPW8" evidence="3">
    <location>
        <begin position="183"/>
        <end position="333"/>
    </location>
</feature>
<evidence type="ECO:0000313" key="4">
    <source>
        <dbReference type="EMBL" id="KAB2617909.1"/>
    </source>
</evidence>
<evidence type="ECO:0000259" key="3">
    <source>
        <dbReference type="PROSITE" id="PS51153"/>
    </source>
</evidence>
<dbReference type="OrthoDB" id="1165011at2759"/>
<evidence type="ECO:0000256" key="2">
    <source>
        <dbReference type="SAM" id="MobiDB-lite"/>
    </source>
</evidence>
<reference evidence="4 5" key="3">
    <citation type="submission" date="2019-11" db="EMBL/GenBank/DDBJ databases">
        <title>A de novo genome assembly of a pear dwarfing rootstock.</title>
        <authorList>
            <person name="Wang F."/>
            <person name="Wang J."/>
            <person name="Li S."/>
            <person name="Zhang Y."/>
            <person name="Fang M."/>
            <person name="Ma L."/>
            <person name="Zhao Y."/>
            <person name="Jiang S."/>
        </authorList>
    </citation>
    <scope>NUCLEOTIDE SEQUENCE [LARGE SCALE GENOMIC DNA]</scope>
    <source>
        <strain evidence="4">S2</strain>
        <tissue evidence="4">Leaf</tissue>
    </source>
</reference>
<proteinExistence type="predicted"/>
<dbReference type="Pfam" id="PF05659">
    <property type="entry name" value="RPW8"/>
    <property type="match status" value="2"/>
</dbReference>
<dbReference type="AlphaFoldDB" id="A0A5N5GQR0"/>
<evidence type="ECO:0000256" key="1">
    <source>
        <dbReference type="SAM" id="Coils"/>
    </source>
</evidence>
<name>A0A5N5GQR0_9ROSA</name>
<dbReference type="Proteomes" id="UP000327157">
    <property type="component" value="Chromosome 15"/>
</dbReference>
<feature type="coiled-coil region" evidence="1">
    <location>
        <begin position="236"/>
        <end position="263"/>
    </location>
</feature>
<feature type="region of interest" description="Disordered" evidence="2">
    <location>
        <begin position="156"/>
        <end position="182"/>
    </location>
</feature>